<evidence type="ECO:0000313" key="1">
    <source>
        <dbReference type="EMBL" id="AGF54796.1"/>
    </source>
</evidence>
<dbReference type="OrthoDB" id="2454603at2"/>
<keyword evidence="2" id="KW-1185">Reference proteome</keyword>
<name>M1MIY5_9CLOT</name>
<dbReference type="PATRIC" id="fig|931276.5.peg.976"/>
<proteinExistence type="predicted"/>
<sequence length="116" mass="13401">MDIIEKIDIALSNALDPLNIRSFYGWYDEDINGTHVTFTLISDLDEDYADDEAESTTTLFQVDIWSKENMEELKKTIKSAMKTLDNCTYNSGADLYENDTKIYHKALRFNITQEVT</sequence>
<dbReference type="eggNOG" id="ENOG50300ZR">
    <property type="taxonomic scope" value="Bacteria"/>
</dbReference>
<gene>
    <name evidence="1" type="ORF">Cspa_c10200</name>
</gene>
<dbReference type="EMBL" id="CP004121">
    <property type="protein sequence ID" value="AGF54796.1"/>
    <property type="molecule type" value="Genomic_DNA"/>
</dbReference>
<dbReference type="KEGG" id="csr:Cspa_c10200"/>
<reference evidence="1 2" key="1">
    <citation type="submission" date="2013-02" db="EMBL/GenBank/DDBJ databases">
        <title>Genome sequence of Clostridium saccharoperbutylacetonicum N1-4(HMT).</title>
        <authorList>
            <person name="Poehlein A."/>
            <person name="Daniel R."/>
        </authorList>
    </citation>
    <scope>NUCLEOTIDE SEQUENCE [LARGE SCALE GENOMIC DNA]</scope>
    <source>
        <strain evidence="2">N1-4(HMT)</strain>
    </source>
</reference>
<dbReference type="HOGENOM" id="CLU_164594_1_1_9"/>
<dbReference type="AlphaFoldDB" id="M1MIY5"/>
<dbReference type="Proteomes" id="UP000011728">
    <property type="component" value="Chromosome"/>
</dbReference>
<organism evidence="1 2">
    <name type="scientific">Clostridium saccharoperbutylacetonicum N1-4(HMT)</name>
    <dbReference type="NCBI Taxonomy" id="931276"/>
    <lineage>
        <taxon>Bacteria</taxon>
        <taxon>Bacillati</taxon>
        <taxon>Bacillota</taxon>
        <taxon>Clostridia</taxon>
        <taxon>Eubacteriales</taxon>
        <taxon>Clostridiaceae</taxon>
        <taxon>Clostridium</taxon>
    </lineage>
</organism>
<dbReference type="RefSeq" id="WP_015391121.1">
    <property type="nucleotide sequence ID" value="NC_020291.1"/>
</dbReference>
<accession>M1MIY5</accession>
<evidence type="ECO:0000313" key="2">
    <source>
        <dbReference type="Proteomes" id="UP000011728"/>
    </source>
</evidence>
<protein>
    <submittedName>
        <fullName evidence="1">Uncharacterized protein</fullName>
    </submittedName>
</protein>